<evidence type="ECO:0000256" key="1">
    <source>
        <dbReference type="SAM" id="MobiDB-lite"/>
    </source>
</evidence>
<accession>A0A182TRY8</accession>
<reference evidence="3" key="1">
    <citation type="submission" date="2014-01" db="EMBL/GenBank/DDBJ databases">
        <title>The Genome Sequence of Anopheles melas CM1001059_A (V2).</title>
        <authorList>
            <consortium name="The Broad Institute Genomics Platform"/>
            <person name="Neafsey D.E."/>
            <person name="Besansky N."/>
            <person name="Howell P."/>
            <person name="Walton C."/>
            <person name="Young S.K."/>
            <person name="Zeng Q."/>
            <person name="Gargeya S."/>
            <person name="Fitzgerald M."/>
            <person name="Haas B."/>
            <person name="Abouelleil A."/>
            <person name="Allen A.W."/>
            <person name="Alvarado L."/>
            <person name="Arachchi H.M."/>
            <person name="Berlin A.M."/>
            <person name="Chapman S.B."/>
            <person name="Gainer-Dewar J."/>
            <person name="Goldberg J."/>
            <person name="Griggs A."/>
            <person name="Gujja S."/>
            <person name="Hansen M."/>
            <person name="Howarth C."/>
            <person name="Imamovic A."/>
            <person name="Ireland A."/>
            <person name="Larimer J."/>
            <person name="McCowan C."/>
            <person name="Murphy C."/>
            <person name="Pearson M."/>
            <person name="Poon T.W."/>
            <person name="Priest M."/>
            <person name="Roberts A."/>
            <person name="Saif S."/>
            <person name="Shea T."/>
            <person name="Sisk P."/>
            <person name="Sykes S."/>
            <person name="Wortman J."/>
            <person name="Nusbaum C."/>
            <person name="Birren B."/>
        </authorList>
    </citation>
    <scope>NUCLEOTIDE SEQUENCE [LARGE SCALE GENOMIC DNA]</scope>
    <source>
        <strain evidence="3">CM1001059</strain>
    </source>
</reference>
<dbReference type="Proteomes" id="UP000075902">
    <property type="component" value="Unassembled WGS sequence"/>
</dbReference>
<feature type="region of interest" description="Disordered" evidence="1">
    <location>
        <begin position="98"/>
        <end position="175"/>
    </location>
</feature>
<sequence>MSSNFGKRFQNVQSKYAKFNPIKAAVISQAEQAERASTDGSSPRTPTRSPTELTAGSFSAAFATNATEVNVARAGQAVPAPPGAATVAAAAAGTAGGDRSWLTVEPAPDQQQPRRTSGSISRRYGRNSRSNGGSSSSSSSAVRRRSSQQPRGRPRPDHPVRPGGRERDGGATMHKLTTSMFASLRYRRRQRRQAATWKEIVRHNFLQKGKIPLLLAVEAGNQSMCRELLSSQTADQLKVSCK</sequence>
<dbReference type="AlphaFoldDB" id="A0A182TRY8"/>
<organism evidence="2 3">
    <name type="scientific">Anopheles melas</name>
    <dbReference type="NCBI Taxonomy" id="34690"/>
    <lineage>
        <taxon>Eukaryota</taxon>
        <taxon>Metazoa</taxon>
        <taxon>Ecdysozoa</taxon>
        <taxon>Arthropoda</taxon>
        <taxon>Hexapoda</taxon>
        <taxon>Insecta</taxon>
        <taxon>Pterygota</taxon>
        <taxon>Neoptera</taxon>
        <taxon>Endopterygota</taxon>
        <taxon>Diptera</taxon>
        <taxon>Nematocera</taxon>
        <taxon>Culicoidea</taxon>
        <taxon>Culicidae</taxon>
        <taxon>Anophelinae</taxon>
        <taxon>Anopheles</taxon>
    </lineage>
</organism>
<dbReference type="EnsemblMetazoa" id="AMEC007253-RA">
    <property type="protein sequence ID" value="AMEC007253-PA"/>
    <property type="gene ID" value="AMEC007253"/>
</dbReference>
<reference evidence="2" key="2">
    <citation type="submission" date="2020-05" db="UniProtKB">
        <authorList>
            <consortium name="EnsemblMetazoa"/>
        </authorList>
    </citation>
    <scope>IDENTIFICATION</scope>
    <source>
        <strain evidence="2">CM1001059</strain>
    </source>
</reference>
<feature type="compositionally biased region" description="Low complexity" evidence="1">
    <location>
        <begin position="117"/>
        <end position="151"/>
    </location>
</feature>
<proteinExistence type="predicted"/>
<feature type="compositionally biased region" description="Polar residues" evidence="1">
    <location>
        <begin position="38"/>
        <end position="59"/>
    </location>
</feature>
<dbReference type="VEuPathDB" id="VectorBase:AMEC007253"/>
<dbReference type="STRING" id="34690.A0A182TRY8"/>
<protein>
    <submittedName>
        <fullName evidence="2">Uncharacterized protein</fullName>
    </submittedName>
</protein>
<evidence type="ECO:0000313" key="3">
    <source>
        <dbReference type="Proteomes" id="UP000075902"/>
    </source>
</evidence>
<keyword evidence="3" id="KW-1185">Reference proteome</keyword>
<evidence type="ECO:0000313" key="2">
    <source>
        <dbReference type="EnsemblMetazoa" id="AMEC007253-PA"/>
    </source>
</evidence>
<name>A0A182TRY8_9DIPT</name>
<feature type="compositionally biased region" description="Basic and acidic residues" evidence="1">
    <location>
        <begin position="154"/>
        <end position="169"/>
    </location>
</feature>
<feature type="region of interest" description="Disordered" evidence="1">
    <location>
        <begin position="28"/>
        <end position="59"/>
    </location>
</feature>